<dbReference type="Proteomes" id="UP001595858">
    <property type="component" value="Unassembled WGS sequence"/>
</dbReference>
<gene>
    <name evidence="1" type="ORF">ACFPCZ_22910</name>
</gene>
<evidence type="ECO:0000313" key="2">
    <source>
        <dbReference type="Proteomes" id="UP001595858"/>
    </source>
</evidence>
<accession>A0ABV9ST09</accession>
<sequence>MSGQSVPPRHRAAAGLLRLARAGHAQWLFGNLYEAVVKVPDLLAERAGEPAEGAGCGGGGALTPLGPGSPVRYYAAAMPATTPAVLVAAAMGWDKPESRPWLAAAAACSLSGSAASVYLVRAVNLRLFFGDRALSTAERERLLRTWYRVNAFRMAAAGAALAAAGRGGTRLLRR</sequence>
<comment type="caution">
    <text evidence="1">The sequence shown here is derived from an EMBL/GenBank/DDBJ whole genome shotgun (WGS) entry which is preliminary data.</text>
</comment>
<name>A0ABV9ST09_9ACTN</name>
<evidence type="ECO:0000313" key="1">
    <source>
        <dbReference type="EMBL" id="MFC4869494.1"/>
    </source>
</evidence>
<organism evidence="1 2">
    <name type="scientific">Streptomonospora arabica</name>
    <dbReference type="NCBI Taxonomy" id="412417"/>
    <lineage>
        <taxon>Bacteria</taxon>
        <taxon>Bacillati</taxon>
        <taxon>Actinomycetota</taxon>
        <taxon>Actinomycetes</taxon>
        <taxon>Streptosporangiales</taxon>
        <taxon>Nocardiopsidaceae</taxon>
        <taxon>Streptomonospora</taxon>
    </lineage>
</organism>
<keyword evidence="2" id="KW-1185">Reference proteome</keyword>
<reference evidence="2" key="1">
    <citation type="journal article" date="2019" name="Int. J. Syst. Evol. Microbiol.">
        <title>The Global Catalogue of Microorganisms (GCM) 10K type strain sequencing project: providing services to taxonomists for standard genome sequencing and annotation.</title>
        <authorList>
            <consortium name="The Broad Institute Genomics Platform"/>
            <consortium name="The Broad Institute Genome Sequencing Center for Infectious Disease"/>
            <person name="Wu L."/>
            <person name="Ma J."/>
        </authorList>
    </citation>
    <scope>NUCLEOTIDE SEQUENCE [LARGE SCALE GENOMIC DNA]</scope>
    <source>
        <strain evidence="2">CGMCC 4.7304</strain>
    </source>
</reference>
<evidence type="ECO:0008006" key="3">
    <source>
        <dbReference type="Google" id="ProtNLM"/>
    </source>
</evidence>
<dbReference type="EMBL" id="JBHSIY010000029">
    <property type="protein sequence ID" value="MFC4869494.1"/>
    <property type="molecule type" value="Genomic_DNA"/>
</dbReference>
<protein>
    <recommendedName>
        <fullName evidence="3">DUF1772 domain-containing protein</fullName>
    </recommendedName>
</protein>
<proteinExistence type="predicted"/>
<dbReference type="RefSeq" id="WP_344141191.1">
    <property type="nucleotide sequence ID" value="NZ_BAAAQI010000002.1"/>
</dbReference>